<dbReference type="InterPro" id="IPR006675">
    <property type="entry name" value="HDIG_dom"/>
</dbReference>
<reference evidence="2 3" key="1">
    <citation type="journal article" date="2021" name="ISME Commun">
        <title>Automated analysis of genomic sequences facilitates high-throughput and comprehensive description of bacteria.</title>
        <authorList>
            <person name="Hitch T.C.A."/>
        </authorList>
    </citation>
    <scope>NUCLEOTIDE SEQUENCE [LARGE SCALE GENOMIC DNA]</scope>
    <source>
        <strain evidence="2 3">H2_18</strain>
    </source>
</reference>
<dbReference type="RefSeq" id="WP_059068819.1">
    <property type="nucleotide sequence ID" value="NZ_JAOQJX010000013.1"/>
</dbReference>
<sequence>MKRVNAIWEHPVFQAYYKRLQELEADRIFCRHQLEHLLDTARIAYIQNLEEHLGLEKEWIYAASLLHDVGKCCQYEEGIPHEVASAQIAEKILRTLPNEQCFTEEEIRQIVTAVKGHRKARENMEPLEKLLCESDKKSRMCYACPAEKLCSWSEEKKNKEIER</sequence>
<proteinExistence type="predicted"/>
<evidence type="ECO:0000313" key="3">
    <source>
        <dbReference type="Proteomes" id="UP001652394"/>
    </source>
</evidence>
<dbReference type="Pfam" id="PF01966">
    <property type="entry name" value="HD"/>
    <property type="match status" value="1"/>
</dbReference>
<dbReference type="SUPFAM" id="SSF109604">
    <property type="entry name" value="HD-domain/PDEase-like"/>
    <property type="match status" value="1"/>
</dbReference>
<dbReference type="EMBL" id="JAOQJX010000013">
    <property type="protein sequence ID" value="MCU6747904.1"/>
    <property type="molecule type" value="Genomic_DNA"/>
</dbReference>
<dbReference type="InterPro" id="IPR006674">
    <property type="entry name" value="HD_domain"/>
</dbReference>
<comment type="caution">
    <text evidence="2">The sequence shown here is derived from an EMBL/GenBank/DDBJ whole genome shotgun (WGS) entry which is preliminary data.</text>
</comment>
<organism evidence="2 3">
    <name type="scientific">Faecalicatena acetigenes</name>
    <dbReference type="NCBI Taxonomy" id="2981790"/>
    <lineage>
        <taxon>Bacteria</taxon>
        <taxon>Bacillati</taxon>
        <taxon>Bacillota</taxon>
        <taxon>Clostridia</taxon>
        <taxon>Lachnospirales</taxon>
        <taxon>Lachnospiraceae</taxon>
        <taxon>Faecalicatena</taxon>
    </lineage>
</organism>
<accession>A0ABT2TCA6</accession>
<dbReference type="Proteomes" id="UP001652394">
    <property type="component" value="Unassembled WGS sequence"/>
</dbReference>
<dbReference type="InterPro" id="IPR003607">
    <property type="entry name" value="HD/PDEase_dom"/>
</dbReference>
<evidence type="ECO:0000313" key="2">
    <source>
        <dbReference type="EMBL" id="MCU6747904.1"/>
    </source>
</evidence>
<dbReference type="Gene3D" id="1.10.3210.10">
    <property type="entry name" value="Hypothetical protein af1432"/>
    <property type="match status" value="1"/>
</dbReference>
<evidence type="ECO:0000259" key="1">
    <source>
        <dbReference type="SMART" id="SM00471"/>
    </source>
</evidence>
<feature type="domain" description="HD/PDEase" evidence="1">
    <location>
        <begin position="29"/>
        <end position="149"/>
    </location>
</feature>
<dbReference type="SMART" id="SM00471">
    <property type="entry name" value="HDc"/>
    <property type="match status" value="1"/>
</dbReference>
<dbReference type="NCBIfam" id="TIGR00277">
    <property type="entry name" value="HDIG"/>
    <property type="match status" value="1"/>
</dbReference>
<protein>
    <submittedName>
        <fullName evidence="2">HD domain-containing protein</fullName>
    </submittedName>
</protein>
<keyword evidence="3" id="KW-1185">Reference proteome</keyword>
<gene>
    <name evidence="2" type="ORF">OCV51_09610</name>
</gene>
<name>A0ABT2TCA6_9FIRM</name>